<reference evidence="2" key="1">
    <citation type="submission" date="2022-06" db="EMBL/GenBank/DDBJ databases">
        <title>Alkalimarinus sp. nov., isolated from gut of a Alitta virens.</title>
        <authorList>
            <person name="Yang A.I."/>
            <person name="Shin N.-R."/>
        </authorList>
    </citation>
    <scope>NUCLEOTIDE SEQUENCE</scope>
    <source>
        <strain evidence="2">A2M4</strain>
    </source>
</reference>
<sequence>MNSGINLTLQQIYDHLPLYAEEGGDFTMVNVNDLVNLTGPTDQTEALASVAIVQNIFTTLGLLDTQLLQQNVWRFLSFPASLMARSLLQSLADNEQSLFSNGFWLPQDSSSPVSDQQRNLLHSLESQRESNHSANAKPIRYVHVAWGLIVLDGKVLLRHREDKSRPNQNNYVLIGGRLSQNDLRAAGDENALRVLQSPLASENSTAIQIALQREINEEAGLHSGIHYSFKPWRTIKPYRAVEGAGANHALTEYRINVFQIELTQNGLFELLNNIKKDEHLTWFTLEEFAQAKTADGKMAYLDALVKDFDTQSKWSQEVKGLSSSYTDKYAYEKEAESVTLPLGNEDFIELGKTGKEKRLNITLTDTEKSLLIGLKLLGESESANADLINIELVGLGWVKAIDQYVCNELKLLALKLAMADLPLIESRNESYFRLAIKPAYCFLNDSAYRFSVDMDGPGITLIRDEFDTPLGRFEQRTLFIDTSKNLAEEIDRIATNKDTYRRFDEENFSKLIRRDIRPSCNQLGLRTLVRTVSKSRVINATYIGLSLQTVD</sequence>
<organism evidence="2 3">
    <name type="scientific">Alkalimarinus alittae</name>
    <dbReference type="NCBI Taxonomy" id="2961619"/>
    <lineage>
        <taxon>Bacteria</taxon>
        <taxon>Pseudomonadati</taxon>
        <taxon>Pseudomonadota</taxon>
        <taxon>Gammaproteobacteria</taxon>
        <taxon>Alteromonadales</taxon>
        <taxon>Alteromonadaceae</taxon>
        <taxon>Alkalimarinus</taxon>
    </lineage>
</organism>
<dbReference type="InterPro" id="IPR000086">
    <property type="entry name" value="NUDIX_hydrolase_dom"/>
</dbReference>
<dbReference type="EMBL" id="CP100390">
    <property type="protein sequence ID" value="UZE94431.1"/>
    <property type="molecule type" value="Genomic_DNA"/>
</dbReference>
<dbReference type="RefSeq" id="WP_265045924.1">
    <property type="nucleotide sequence ID" value="NZ_CP100390.1"/>
</dbReference>
<evidence type="ECO:0000313" key="3">
    <source>
        <dbReference type="Proteomes" id="UP001163739"/>
    </source>
</evidence>
<feature type="domain" description="Nudix hydrolase" evidence="1">
    <location>
        <begin position="140"/>
        <end position="306"/>
    </location>
</feature>
<dbReference type="InterPro" id="IPR015797">
    <property type="entry name" value="NUDIX_hydrolase-like_dom_sf"/>
</dbReference>
<dbReference type="SUPFAM" id="SSF55811">
    <property type="entry name" value="Nudix"/>
    <property type="match status" value="1"/>
</dbReference>
<keyword evidence="3" id="KW-1185">Reference proteome</keyword>
<evidence type="ECO:0000259" key="1">
    <source>
        <dbReference type="PROSITE" id="PS51462"/>
    </source>
</evidence>
<evidence type="ECO:0000313" key="2">
    <source>
        <dbReference type="EMBL" id="UZE94431.1"/>
    </source>
</evidence>
<proteinExistence type="predicted"/>
<name>A0ABY6MX78_9ALTE</name>
<dbReference type="Gene3D" id="3.90.79.10">
    <property type="entry name" value="Nucleoside Triphosphate Pyrophosphohydrolase"/>
    <property type="match status" value="1"/>
</dbReference>
<gene>
    <name evidence="2" type="ORF">NKI27_10030</name>
</gene>
<accession>A0ABY6MX78</accession>
<protein>
    <submittedName>
        <fullName evidence="2">NUDIX domain-containing protein</fullName>
    </submittedName>
</protein>
<dbReference type="Proteomes" id="UP001163739">
    <property type="component" value="Chromosome"/>
</dbReference>
<dbReference type="PROSITE" id="PS51462">
    <property type="entry name" value="NUDIX"/>
    <property type="match status" value="1"/>
</dbReference>